<dbReference type="SMART" id="SM00306">
    <property type="entry name" value="HintN"/>
    <property type="match status" value="1"/>
</dbReference>
<feature type="compositionally biased region" description="Gly residues" evidence="2">
    <location>
        <begin position="1831"/>
        <end position="1859"/>
    </location>
</feature>
<feature type="region of interest" description="Disordered" evidence="2">
    <location>
        <begin position="1830"/>
        <end position="1860"/>
    </location>
</feature>
<organism evidence="4 5">
    <name type="scientific">Nocardiopsis akebiae</name>
    <dbReference type="NCBI Taxonomy" id="2831968"/>
    <lineage>
        <taxon>Bacteria</taxon>
        <taxon>Bacillati</taxon>
        <taxon>Actinomycetota</taxon>
        <taxon>Actinomycetes</taxon>
        <taxon>Streptosporangiales</taxon>
        <taxon>Nocardiopsidaceae</taxon>
        <taxon>Nocardiopsis</taxon>
    </lineage>
</organism>
<feature type="compositionally biased region" description="Basic and acidic residues" evidence="2">
    <location>
        <begin position="808"/>
        <end position="817"/>
    </location>
</feature>
<dbReference type="Gene3D" id="2.180.10.10">
    <property type="entry name" value="RHS repeat-associated core"/>
    <property type="match status" value="1"/>
</dbReference>
<accession>A0ABX8C6Q4</accession>
<keyword evidence="1" id="KW-0677">Repeat</keyword>
<feature type="domain" description="Hint" evidence="3">
    <location>
        <begin position="2006"/>
        <end position="2136"/>
    </location>
</feature>
<dbReference type="PROSITE" id="PS50818">
    <property type="entry name" value="INTEIN_C_TER"/>
    <property type="match status" value="1"/>
</dbReference>
<evidence type="ECO:0000256" key="1">
    <source>
        <dbReference type="ARBA" id="ARBA00022737"/>
    </source>
</evidence>
<feature type="compositionally biased region" description="Basic and acidic residues" evidence="2">
    <location>
        <begin position="362"/>
        <end position="378"/>
    </location>
</feature>
<dbReference type="PANTHER" id="PTHR32305">
    <property type="match status" value="1"/>
</dbReference>
<gene>
    <name evidence="4" type="ORF">KGD83_03055</name>
</gene>
<dbReference type="InterPro" id="IPR031325">
    <property type="entry name" value="RHS_repeat"/>
</dbReference>
<name>A0ABX8C6Q4_9ACTN</name>
<dbReference type="InterPro" id="IPR050708">
    <property type="entry name" value="T6SS_VgrG/RHS"/>
</dbReference>
<dbReference type="InterPro" id="IPR006530">
    <property type="entry name" value="YD"/>
</dbReference>
<feature type="region of interest" description="Disordered" evidence="2">
    <location>
        <begin position="362"/>
        <end position="383"/>
    </location>
</feature>
<dbReference type="NCBIfam" id="TIGR03696">
    <property type="entry name" value="Rhs_assc_core"/>
    <property type="match status" value="1"/>
</dbReference>
<feature type="compositionally biased region" description="Low complexity" evidence="2">
    <location>
        <begin position="872"/>
        <end position="891"/>
    </location>
</feature>
<dbReference type="InterPro" id="IPR056823">
    <property type="entry name" value="TEN-like_YD-shell"/>
</dbReference>
<dbReference type="RefSeq" id="WP_212642423.1">
    <property type="nucleotide sequence ID" value="NZ_CP074132.1"/>
</dbReference>
<dbReference type="SUPFAM" id="SSF51294">
    <property type="entry name" value="Hedgehog/intein (Hint) domain"/>
    <property type="match status" value="2"/>
</dbReference>
<evidence type="ECO:0000313" key="4">
    <source>
        <dbReference type="EMBL" id="QUX29575.1"/>
    </source>
</evidence>
<evidence type="ECO:0000313" key="5">
    <source>
        <dbReference type="Proteomes" id="UP000678016"/>
    </source>
</evidence>
<dbReference type="Pfam" id="PF25023">
    <property type="entry name" value="TEN_YD-shell"/>
    <property type="match status" value="1"/>
</dbReference>
<dbReference type="NCBIfam" id="TIGR01643">
    <property type="entry name" value="YD_repeat_2x"/>
    <property type="match status" value="2"/>
</dbReference>
<reference evidence="5" key="1">
    <citation type="submission" date="2021-05" db="EMBL/GenBank/DDBJ databases">
        <title>Direct Submission.</title>
        <authorList>
            <person name="Li K."/>
            <person name="Gao J."/>
        </authorList>
    </citation>
    <scope>NUCLEOTIDE SEQUENCE [LARGE SCALE GENOMIC DNA]</scope>
    <source>
        <strain evidence="5">HDS12</strain>
    </source>
</reference>
<protein>
    <submittedName>
        <fullName evidence="4">Type IV secretion protein Rhs</fullName>
    </submittedName>
</protein>
<dbReference type="EMBL" id="CP074132">
    <property type="protein sequence ID" value="QUX29575.1"/>
    <property type="molecule type" value="Genomic_DNA"/>
</dbReference>
<evidence type="ECO:0000256" key="2">
    <source>
        <dbReference type="SAM" id="MobiDB-lite"/>
    </source>
</evidence>
<dbReference type="InterPro" id="IPR030934">
    <property type="entry name" value="Intein_C"/>
</dbReference>
<feature type="region of interest" description="Disordered" evidence="2">
    <location>
        <begin position="787"/>
        <end position="819"/>
    </location>
</feature>
<keyword evidence="5" id="KW-1185">Reference proteome</keyword>
<proteinExistence type="predicted"/>
<dbReference type="InterPro" id="IPR022385">
    <property type="entry name" value="Rhs_assc_core"/>
</dbReference>
<sequence>MSTRQRSWRKFKWASLSVTATVLVFALVASLMGVIPGLPSWWRDDAPELQDMGDPVEGAAQEVLPTEPGAEEDAAVTEPGQVDWPSAATQTVPVTGQGSEPQRVEVGGLEVWATSSSDEVEQIQVDLLDQQAAQDNSVHGLVLRVSAAEGQADPDQVELSVDYSGIQNAYGGNYGSRLRLVDLGDNAQDVSSINNAPARTVTATITPGAGAADDRRAPSVSLPQEPVEPAATMLALEADPFSWEGDYTATELSPSAEWNVALSSGAFTWDYGLTVPPVPGGLEPKISLGYSSQTVDGRTSATNNQGSWIGEGFSYEGGYIERSYASCEDDGEETQKYDQCWATDNATLMLNGQSTELIRDDETGEWRPRNDDGSRIERLTGANNGDDDGEYWRVTTVEGIQYTFGLNRLPGWASGDPTTNAVWTVPVFGNDSGEPCHEADFSEAWCQQAWRWNLDHIEDTRGNIATFHYAKETNRYALNGDLDTAGTEYVRGGYLKRIDYGLREGEAYDRQAPAQVVFTTAERCLETDDFACDPDDLDEDTAKHWPDIPYDLHCAEGEECSRTQTSPSFWTQKRLSSIHTQILTDDGYSKVDSWELQHLFTDNGDGSSTLWLSELTRTGHVGGTQSLPPVRFNGIQLPNRIRETGDQISALVRFRLSNIYTETGGQITVNYSGSDCTPADLPEEGESTDRCYPVIWHPPGFEDPVTDWFHKYVVTELILTDRTGGSEEQVTRYDYLGDAAWRHAEEDGITPEEYLTWSQWRGYETVRVTRGDGQEMPAMTEHTLLRGMHGDESPDGGTRSVSVTDSTGEEHTDRDEFAGTTLETATYDGDQLVSRTISEPWRHRTATQTEDWGTRHATIVEAGTQRNLAELSSGGTRESRTTTTYDTTTGRPLQVDEAGDIAVDGDERCRKYTYADNTSQHLLNFPARDLLLAGPCGSTTVSADTVLTDMRTFYDGQGFGEAPTQANVTRTEQVTDFVDGAAVYSLIEASEHDTYGRVTKVTHPGGVVARRMTRTDENGLSLHYQVENALGHTIDVHYDPHRGSHLWEQDANGRKIETAYDPLGRRTQIWHPDRDRSRDQSPSLRFEYQFADDAPVAVKGEELTNDGSYDTSYTLYDGFLRQRQIQKPGTDGGRLVTDAFYNGIGEKRLENDSYYALGSPAPEVLTVTNGDVNGQNLYVYDGAGRVSDEIRRVAGQEVWRTTYSYGGDRVLTTPPEGGTPVTTVSDVRDNVVARTQHTGSADEDLTTRYTYTLRNELTSVVSPTGARWSNEYDYRGNIVSQTDPDSGQVSMEYDERGLLTATVDARDVRLTRAYDDLQRQTSLIEGDAATGTPLVTLEYDTRLKGHLFMETRHHQGRDYRTAVTERDTMYRPTKTVIGIPDGHGELTGNYTFTTSYNQDGTVREHGYPAVGGLPAESVTVGYDELQRPTTLTGQDTYVTRTDYAQTGELLQVELTTGQGPTSWITYEHEKGTQRLLNARIDRQGQDALADHRYTYNDAGNIVSLANVPTNSAPEVQCYDYDALSRLVDAWSTAGTSHDSCATEPSTAQVGGPVPYWTSYTYDASGNRLEEVEHAVGQGAATDTVRDYTYPTVEQGRPHTLASVTESAPEGDTLFTYDYDEAGNTTQRVEAADEYTFAWDAQGRLSSAQSPTGTTSFVYSSQNETLIKETPEENTLYLPGMEVSQNVLTDEVQAARYYSHGGTMVAMRDTSGVTFFGADHHGTANAAINAADNQNWIRRFTPFGSERGEEQQWPDDKGFLGKTVDESLGIIHVGAREYDPLTGRFLSDDPIMDFEDSQQINGYAYANNTPVAASDPSGLMLAGCHCSSGTVPSGGGTSSNSGGGSGSSGGGGGGGGGGGAPVWIPGNMGGPIVGSISSVSAYPMTTNQYNEFFAHLVETDSGYVLSADTNLSDMSAFQAGNLLAIMHDTDTGMMDPQDRIDAIIAAELVMFASGIDINSAEFKSGYDAFFNIQEAAELGYVAFGGMSAGSGAAGVGARSLVRTTSCRNSFIEGTLVLLADGTYKPIEDLTIGDEVLATDPETGEEGPRPVVATIIGQGNKTLFDIAIDSSTERDSPGGEVLGGNSFQVDVEETGVPGPVTVGDVITATDGHPFWVPGLSTWVDAIDLAPGMWLQTSAGAWVQIKALERRTQSTAVYNLAIQGIHTYYVLAGDSPVLVHNSGPCSQWASRYERIGDVVENYTEGQKTRDPSSQWYHEYLTNDELISGTNNANLGDAIAVTPGGTLVGGHHRWDELGLRINRGRIDPNTLIRVDVYLGE</sequence>
<dbReference type="InterPro" id="IPR003587">
    <property type="entry name" value="Hint_dom_N"/>
</dbReference>
<dbReference type="PANTHER" id="PTHR32305:SF17">
    <property type="entry name" value="TRNA NUCLEASE WAPA"/>
    <property type="match status" value="1"/>
</dbReference>
<dbReference type="Pfam" id="PF05593">
    <property type="entry name" value="RHS_repeat"/>
    <property type="match status" value="1"/>
</dbReference>
<dbReference type="InterPro" id="IPR036844">
    <property type="entry name" value="Hint_dom_sf"/>
</dbReference>
<feature type="region of interest" description="Disordered" evidence="2">
    <location>
        <begin position="870"/>
        <end position="891"/>
    </location>
</feature>
<dbReference type="Pfam" id="PF07591">
    <property type="entry name" value="PT-HINT"/>
    <property type="match status" value="1"/>
</dbReference>
<evidence type="ECO:0000259" key="3">
    <source>
        <dbReference type="SMART" id="SM00306"/>
    </source>
</evidence>
<dbReference type="CDD" id="cd00081">
    <property type="entry name" value="Hint"/>
    <property type="match status" value="1"/>
</dbReference>
<dbReference type="Proteomes" id="UP000678016">
    <property type="component" value="Chromosome"/>
</dbReference>
<dbReference type="Gene3D" id="2.170.16.10">
    <property type="entry name" value="Hedgehog/Intein (Hint) domain"/>
    <property type="match status" value="1"/>
</dbReference>